<evidence type="ECO:0000313" key="15">
    <source>
        <dbReference type="EMBL" id="KAG2492852.1"/>
    </source>
</evidence>
<dbReference type="CDD" id="cd23948">
    <property type="entry name" value="FAD_synthase"/>
    <property type="match status" value="1"/>
</dbReference>
<keyword evidence="7" id="KW-0547">Nucleotide-binding</keyword>
<dbReference type="Pfam" id="PF00994">
    <property type="entry name" value="MoCF_biosynth"/>
    <property type="match status" value="1"/>
</dbReference>
<dbReference type="GO" id="GO:0003919">
    <property type="term" value="F:FMN adenylyltransferase activity"/>
    <property type="evidence" value="ECO:0007669"/>
    <property type="project" value="UniProtKB-EC"/>
</dbReference>
<dbReference type="InterPro" id="IPR014729">
    <property type="entry name" value="Rossmann-like_a/b/a_fold"/>
</dbReference>
<dbReference type="Gene3D" id="3.40.50.620">
    <property type="entry name" value="HUPs"/>
    <property type="match status" value="1"/>
</dbReference>
<keyword evidence="4" id="KW-0288">FMN</keyword>
<gene>
    <name evidence="15" type="ORF">HYH03_009006</name>
</gene>
<evidence type="ECO:0000256" key="8">
    <source>
        <dbReference type="ARBA" id="ARBA00022827"/>
    </source>
</evidence>
<evidence type="ECO:0000256" key="4">
    <source>
        <dbReference type="ARBA" id="ARBA00022643"/>
    </source>
</evidence>
<dbReference type="InterPro" id="IPR002500">
    <property type="entry name" value="PAPS_reduct_dom"/>
</dbReference>
<feature type="region of interest" description="Disordered" evidence="13">
    <location>
        <begin position="225"/>
        <end position="361"/>
    </location>
</feature>
<reference evidence="15" key="1">
    <citation type="journal article" date="2020" name="bioRxiv">
        <title>Comparative genomics of Chlamydomonas.</title>
        <authorList>
            <person name="Craig R.J."/>
            <person name="Hasan A.R."/>
            <person name="Ness R.W."/>
            <person name="Keightley P.D."/>
        </authorList>
    </citation>
    <scope>NUCLEOTIDE SEQUENCE</scope>
    <source>
        <strain evidence="15">CCAP 11/70</strain>
    </source>
</reference>
<dbReference type="EC" id="2.7.7.2" evidence="2"/>
<dbReference type="GO" id="GO:0006747">
    <property type="term" value="P:FAD biosynthetic process"/>
    <property type="evidence" value="ECO:0007669"/>
    <property type="project" value="TreeGrafter"/>
</dbReference>
<evidence type="ECO:0000256" key="7">
    <source>
        <dbReference type="ARBA" id="ARBA00022741"/>
    </source>
</evidence>
<dbReference type="Pfam" id="PF01507">
    <property type="entry name" value="PAPS_reduct"/>
    <property type="match status" value="2"/>
</dbReference>
<evidence type="ECO:0000256" key="6">
    <source>
        <dbReference type="ARBA" id="ARBA00022695"/>
    </source>
</evidence>
<proteinExistence type="predicted"/>
<dbReference type="GO" id="GO:0005524">
    <property type="term" value="F:ATP binding"/>
    <property type="evidence" value="ECO:0007669"/>
    <property type="project" value="UniProtKB-KW"/>
</dbReference>
<comment type="catalytic activity">
    <reaction evidence="12">
        <text>FMN + ATP + H(+) = FAD + diphosphate</text>
        <dbReference type="Rhea" id="RHEA:17237"/>
        <dbReference type="ChEBI" id="CHEBI:15378"/>
        <dbReference type="ChEBI" id="CHEBI:30616"/>
        <dbReference type="ChEBI" id="CHEBI:33019"/>
        <dbReference type="ChEBI" id="CHEBI:57692"/>
        <dbReference type="ChEBI" id="CHEBI:58210"/>
        <dbReference type="EC" id="2.7.7.2"/>
    </reaction>
</comment>
<dbReference type="OrthoDB" id="270728at2759"/>
<dbReference type="PANTHER" id="PTHR23293:SF9">
    <property type="entry name" value="FAD SYNTHASE"/>
    <property type="match status" value="1"/>
</dbReference>
<evidence type="ECO:0000256" key="10">
    <source>
        <dbReference type="ARBA" id="ARBA00031145"/>
    </source>
</evidence>
<feature type="domain" description="MoaB/Mog" evidence="14">
    <location>
        <begin position="372"/>
        <end position="539"/>
    </location>
</feature>
<evidence type="ECO:0000256" key="3">
    <source>
        <dbReference type="ARBA" id="ARBA00022630"/>
    </source>
</evidence>
<comment type="caution">
    <text evidence="15">The sequence shown here is derived from an EMBL/GenBank/DDBJ whole genome shotgun (WGS) entry which is preliminary data.</text>
</comment>
<keyword evidence="6" id="KW-0548">Nucleotidyltransferase</keyword>
<evidence type="ECO:0000256" key="12">
    <source>
        <dbReference type="ARBA" id="ARBA00049494"/>
    </source>
</evidence>
<dbReference type="InterPro" id="IPR056596">
    <property type="entry name" value="FLAD1_M"/>
</dbReference>
<evidence type="ECO:0000313" key="16">
    <source>
        <dbReference type="Proteomes" id="UP000612055"/>
    </source>
</evidence>
<feature type="compositionally biased region" description="Basic residues" evidence="13">
    <location>
        <begin position="233"/>
        <end position="247"/>
    </location>
</feature>
<organism evidence="15 16">
    <name type="scientific">Edaphochlamys debaryana</name>
    <dbReference type="NCBI Taxonomy" id="47281"/>
    <lineage>
        <taxon>Eukaryota</taxon>
        <taxon>Viridiplantae</taxon>
        <taxon>Chlorophyta</taxon>
        <taxon>core chlorophytes</taxon>
        <taxon>Chlorophyceae</taxon>
        <taxon>CS clade</taxon>
        <taxon>Chlamydomonadales</taxon>
        <taxon>Chlamydomonadales incertae sedis</taxon>
        <taxon>Edaphochlamys</taxon>
    </lineage>
</organism>
<comment type="pathway">
    <text evidence="1">Cofactor biosynthesis; FAD biosynthesis; FAD from FMN: step 1/1.</text>
</comment>
<dbReference type="InterPro" id="IPR036425">
    <property type="entry name" value="MoaB/Mog-like_dom_sf"/>
</dbReference>
<evidence type="ECO:0000256" key="1">
    <source>
        <dbReference type="ARBA" id="ARBA00004726"/>
    </source>
</evidence>
<keyword evidence="3" id="KW-0285">Flavoprotein</keyword>
<dbReference type="Gene3D" id="3.40.980.10">
    <property type="entry name" value="MoaB/Mog-like domain"/>
    <property type="match status" value="1"/>
</dbReference>
<keyword evidence="16" id="KW-1185">Reference proteome</keyword>
<feature type="compositionally biased region" description="Gly residues" evidence="13">
    <location>
        <begin position="288"/>
        <end position="299"/>
    </location>
</feature>
<dbReference type="CDD" id="cd00885">
    <property type="entry name" value="cinA"/>
    <property type="match status" value="1"/>
</dbReference>
<dbReference type="PANTHER" id="PTHR23293">
    <property type="entry name" value="FAD SYNTHETASE-RELATED FMN ADENYLYLTRANSFERASE"/>
    <property type="match status" value="1"/>
</dbReference>
<keyword evidence="9" id="KW-0067">ATP-binding</keyword>
<evidence type="ECO:0000256" key="5">
    <source>
        <dbReference type="ARBA" id="ARBA00022679"/>
    </source>
</evidence>
<sequence length="624" mass="65779">MADILECLDSIPDPVVADKARKAIQVLRRTCALHPLDKIAFSFNGGKDSTVILHLLRAAVVQQLGPDVQGLGGIQSFYFKKADDFEEVKQFVESADAQYGLGVDYLTDPDFKTGLCDYLTRTGVMSIVLGTRRGDPNASGQDQFCPSSDGWPPFMRVNPVIDWTYHDVWVFLRAAKVSYCILYDRGYTSLGSIKNTLPNSSLLRPDGAFEPAYHLADGRLERMGRLHPAPAPHHPHPHPHPHLHPKPGHGSQGPHGQGQGQRHGPEQRGGSGPLAGPGKPAEDRAAGGAAGRGRGGAAAGAGAAEAGSGAEGDGEAEAGAGAESDIAPEGEDSAFGGAPGRGPGGLSGSRQRTTGAGSTGGALVSELTRSAAIVIVGDELLSGKVEDVNARYLCRELRSMGWQVLRIVFVPDTVDEIASAVRALAAVVELVLTAGGIGPTVDDVTMEGIALAVGQPLVRLPDMVDRLAIYFGGEAALTPAHLKMAEGPQNAELIDYTLPDSHEPSRFPIFRVNNIYVLPGVPSLLVQKWAALKPRLEDSALARFRNATLRLSLTDETTIAPALERVASTHGLDVAVGSYPVDQGIIITLDSKNNQALQAAVADLTDLLPGDSVVSLERDVDSLQ</sequence>
<feature type="compositionally biased region" description="Gly residues" evidence="13">
    <location>
        <begin position="337"/>
        <end position="347"/>
    </location>
</feature>
<dbReference type="InterPro" id="IPR001453">
    <property type="entry name" value="MoaB/Mog_dom"/>
</dbReference>
<dbReference type="EMBL" id="JAEHOE010000042">
    <property type="protein sequence ID" value="KAG2492852.1"/>
    <property type="molecule type" value="Genomic_DNA"/>
</dbReference>
<evidence type="ECO:0000256" key="9">
    <source>
        <dbReference type="ARBA" id="ARBA00022840"/>
    </source>
</evidence>
<keyword evidence="5" id="KW-0808">Transferase</keyword>
<dbReference type="Proteomes" id="UP000612055">
    <property type="component" value="Unassembled WGS sequence"/>
</dbReference>
<evidence type="ECO:0000256" key="13">
    <source>
        <dbReference type="SAM" id="MobiDB-lite"/>
    </source>
</evidence>
<evidence type="ECO:0000256" key="2">
    <source>
        <dbReference type="ARBA" id="ARBA00012393"/>
    </source>
</evidence>
<dbReference type="SUPFAM" id="SSF53218">
    <property type="entry name" value="Molybdenum cofactor biosynthesis proteins"/>
    <property type="match status" value="1"/>
</dbReference>
<evidence type="ECO:0000256" key="11">
    <source>
        <dbReference type="ARBA" id="ARBA00031871"/>
    </source>
</evidence>
<dbReference type="AlphaFoldDB" id="A0A836BYC7"/>
<dbReference type="Pfam" id="PF24102">
    <property type="entry name" value="FLAD1_M"/>
    <property type="match status" value="1"/>
</dbReference>
<feature type="compositionally biased region" description="Gly residues" evidence="13">
    <location>
        <begin position="250"/>
        <end position="275"/>
    </location>
</feature>
<evidence type="ECO:0000259" key="14">
    <source>
        <dbReference type="SMART" id="SM00852"/>
    </source>
</evidence>
<accession>A0A836BYC7</accession>
<dbReference type="SMART" id="SM00852">
    <property type="entry name" value="MoCF_biosynth"/>
    <property type="match status" value="1"/>
</dbReference>
<keyword evidence="8" id="KW-0274">FAD</keyword>
<protein>
    <recommendedName>
        <fullName evidence="2">FAD synthase</fullName>
        <ecNumber evidence="2">2.7.7.2</ecNumber>
    </recommendedName>
    <alternativeName>
        <fullName evidence="10">FAD pyrophosphorylase</fullName>
    </alternativeName>
    <alternativeName>
        <fullName evidence="11">FMN adenylyltransferase</fullName>
    </alternativeName>
</protein>
<dbReference type="SUPFAM" id="SSF52402">
    <property type="entry name" value="Adenine nucleotide alpha hydrolases-like"/>
    <property type="match status" value="1"/>
</dbReference>
<name>A0A836BYC7_9CHLO</name>